<evidence type="ECO:0000313" key="3">
    <source>
        <dbReference type="EMBL" id="ECZ8752779.1"/>
    </source>
</evidence>
<name>A0A625KBX2_LISMN</name>
<proteinExistence type="predicted"/>
<evidence type="ECO:0000259" key="2">
    <source>
        <dbReference type="Pfam" id="PF10651"/>
    </source>
</evidence>
<organism evidence="3">
    <name type="scientific">Listeria monocytogenes</name>
    <dbReference type="NCBI Taxonomy" id="1639"/>
    <lineage>
        <taxon>Bacteria</taxon>
        <taxon>Bacillati</taxon>
        <taxon>Bacillota</taxon>
        <taxon>Bacilli</taxon>
        <taxon>Bacillales</taxon>
        <taxon>Listeriaceae</taxon>
        <taxon>Listeria</taxon>
    </lineage>
</organism>
<keyword evidence="1" id="KW-0175">Coiled coil</keyword>
<dbReference type="Pfam" id="PF10651">
    <property type="entry name" value="BppU_N"/>
    <property type="match status" value="1"/>
</dbReference>
<accession>A0A625KBX2</accession>
<feature type="coiled-coil region" evidence="1">
    <location>
        <begin position="140"/>
        <end position="196"/>
    </location>
</feature>
<protein>
    <submittedName>
        <fullName evidence="3">DUF2479 domain-containing protein</fullName>
    </submittedName>
</protein>
<reference evidence="3" key="1">
    <citation type="submission" date="2019-10" db="EMBL/GenBank/DDBJ databases">
        <authorList>
            <consortium name="PulseNet: The National Subtyping Network for Foodborne Disease Surveillance"/>
            <person name="Tarr C.L."/>
            <person name="Trees E."/>
            <person name="Katz L.S."/>
            <person name="Carleton-Romer H.A."/>
            <person name="Stroika S."/>
            <person name="Kucerova Z."/>
            <person name="Roache K.F."/>
            <person name="Sabol A.L."/>
            <person name="Besser J."/>
            <person name="Gerner-Smidt P."/>
        </authorList>
    </citation>
    <scope>NUCLEOTIDE SEQUENCE</scope>
    <source>
        <strain evidence="3">PNUSAL005278</strain>
    </source>
</reference>
<feature type="domain" description="BppU N-terminal" evidence="2">
    <location>
        <begin position="7"/>
        <end position="147"/>
    </location>
</feature>
<dbReference type="InterPro" id="IPR018913">
    <property type="entry name" value="BppU_N"/>
</dbReference>
<sequence length="373" mass="41004">MTSLRKINATLDLNRKSWNIERIEAVQGDIDSLMIAVQIVENGKLKDLTDYKPTFAVVLPGTVKYVIDDLHFSNEKMNEGYFEYTFVKEAFSVPGVYDTARFILQNEDGTELSGMPRFTYYVEKDPLQGKVVAESYISDFERLEQMIHAVELEIAELHDEVTSESVRLDSEIAALDEKINTETSKLQSEADDLQQQFDNLNPAQFAQKTVLDEHVNDADIHVTATDKTNWNAKETVEGAQAKADKALADAKAFFELSSSVQSVTLTPKNGFVASQPLIARYIKFGNRFLVIVSGIVGKGTGNGTGICATLPTFLAPDASWNKLYSAAQQSTAASNQANIYLSVSADINIVGVGSVDVNTGLDGIIYLTKEVTT</sequence>
<dbReference type="AlphaFoldDB" id="A0A625KBX2"/>
<comment type="caution">
    <text evidence="3">The sequence shown here is derived from an EMBL/GenBank/DDBJ whole genome shotgun (WGS) entry which is preliminary data.</text>
</comment>
<dbReference type="Gene3D" id="2.60.40.3350">
    <property type="match status" value="1"/>
</dbReference>
<dbReference type="EMBL" id="AALIEE010000004">
    <property type="protein sequence ID" value="ECZ8752779.1"/>
    <property type="molecule type" value="Genomic_DNA"/>
</dbReference>
<evidence type="ECO:0000256" key="1">
    <source>
        <dbReference type="SAM" id="Coils"/>
    </source>
</evidence>
<gene>
    <name evidence="3" type="ORF">F6507_05440</name>
</gene>